<evidence type="ECO:0000313" key="13">
    <source>
        <dbReference type="Proteomes" id="UP000184386"/>
    </source>
</evidence>
<feature type="domain" description="Nudix hydrolase" evidence="11">
    <location>
        <begin position="150"/>
        <end position="274"/>
    </location>
</feature>
<dbReference type="PRINTS" id="PR00502">
    <property type="entry name" value="NUDIXFAMILY"/>
</dbReference>
<dbReference type="EC" id="3.6.1.22" evidence="4"/>
<dbReference type="GO" id="GO:0005829">
    <property type="term" value="C:cytosol"/>
    <property type="evidence" value="ECO:0007669"/>
    <property type="project" value="TreeGrafter"/>
</dbReference>
<dbReference type="EMBL" id="FRAC01000028">
    <property type="protein sequence ID" value="SHL27882.1"/>
    <property type="molecule type" value="Genomic_DNA"/>
</dbReference>
<comment type="cofactor">
    <cofactor evidence="2">
        <name>Zn(2+)</name>
        <dbReference type="ChEBI" id="CHEBI:29105"/>
    </cofactor>
</comment>
<accession>A0A1M6ZBP5</accession>
<dbReference type="PROSITE" id="PS00893">
    <property type="entry name" value="NUDIX_BOX"/>
    <property type="match status" value="1"/>
</dbReference>
<gene>
    <name evidence="12" type="ORF">SAMN02745136_04541</name>
</gene>
<sequence length="277" mass="31774">MNIEKEHKYIPSYSRPDTFTDQAWIIALAENKVLMKRTETGYSIPAYQDFKGVLQDSGDLEFIGTYDGHDCYCKRIPEATVLPEHFEFVERREITALTKEPDLFLLAGNANHILHWYSMNQFCGRCGHKTYSKEDERAKVCPACGNIIYPRISPATITAIFKDEQILLAHNRKFKEGLYSLVAGFVEAGETLEECVEREIMEEIGIKVKNVRYFTSQPWAFPDSLMFAFTAEYESGEITVDGDEITDAGWYTADCLPDIPTRDSVAGKLIRWYRDKQ</sequence>
<dbReference type="InterPro" id="IPR020476">
    <property type="entry name" value="Nudix_hydrolase"/>
</dbReference>
<evidence type="ECO:0000256" key="7">
    <source>
        <dbReference type="ARBA" id="ARBA00022842"/>
    </source>
</evidence>
<organism evidence="12 13">
    <name type="scientific">Anaerocolumna jejuensis DSM 15929</name>
    <dbReference type="NCBI Taxonomy" id="1121322"/>
    <lineage>
        <taxon>Bacteria</taxon>
        <taxon>Bacillati</taxon>
        <taxon>Bacillota</taxon>
        <taxon>Clostridia</taxon>
        <taxon>Lachnospirales</taxon>
        <taxon>Lachnospiraceae</taxon>
        <taxon>Anaerocolumna</taxon>
    </lineage>
</organism>
<comment type="catalytic activity">
    <reaction evidence="9">
        <text>a 5'-end NAD(+)-phospho-ribonucleoside in mRNA + H2O = a 5'-end phospho-adenosine-phospho-ribonucleoside in mRNA + beta-nicotinamide D-ribonucleotide + 2 H(+)</text>
        <dbReference type="Rhea" id="RHEA:60876"/>
        <dbReference type="Rhea" id="RHEA-COMP:15698"/>
        <dbReference type="Rhea" id="RHEA-COMP:15719"/>
        <dbReference type="ChEBI" id="CHEBI:14649"/>
        <dbReference type="ChEBI" id="CHEBI:15377"/>
        <dbReference type="ChEBI" id="CHEBI:15378"/>
        <dbReference type="ChEBI" id="CHEBI:144029"/>
        <dbReference type="ChEBI" id="CHEBI:144051"/>
    </reaction>
    <physiologicalReaction direction="left-to-right" evidence="9">
        <dbReference type="Rhea" id="RHEA:60877"/>
    </physiologicalReaction>
</comment>
<keyword evidence="6 10" id="KW-0378">Hydrolase</keyword>
<comment type="cofactor">
    <cofactor evidence="1">
        <name>Mg(2+)</name>
        <dbReference type="ChEBI" id="CHEBI:18420"/>
    </cofactor>
</comment>
<evidence type="ECO:0000256" key="4">
    <source>
        <dbReference type="ARBA" id="ARBA00012381"/>
    </source>
</evidence>
<comment type="similarity">
    <text evidence="3">Belongs to the Nudix hydrolase family. NudC subfamily.</text>
</comment>
<dbReference type="AlphaFoldDB" id="A0A1M6ZBP5"/>
<keyword evidence="7" id="KW-0460">Magnesium</keyword>
<evidence type="ECO:0000313" key="12">
    <source>
        <dbReference type="EMBL" id="SHL27882.1"/>
    </source>
</evidence>
<keyword evidence="8" id="KW-0520">NAD</keyword>
<evidence type="ECO:0000259" key="11">
    <source>
        <dbReference type="PROSITE" id="PS51462"/>
    </source>
</evidence>
<dbReference type="PANTHER" id="PTHR42904">
    <property type="entry name" value="NUDIX HYDROLASE, NUDC SUBFAMILY"/>
    <property type="match status" value="1"/>
</dbReference>
<dbReference type="GO" id="GO:0046872">
    <property type="term" value="F:metal ion binding"/>
    <property type="evidence" value="ECO:0007669"/>
    <property type="project" value="UniProtKB-KW"/>
</dbReference>
<dbReference type="Pfam" id="PF09297">
    <property type="entry name" value="Zn_ribbon_NUD"/>
    <property type="match status" value="1"/>
</dbReference>
<dbReference type="NCBIfam" id="NF001299">
    <property type="entry name" value="PRK00241.1"/>
    <property type="match status" value="1"/>
</dbReference>
<evidence type="ECO:0000256" key="9">
    <source>
        <dbReference type="ARBA" id="ARBA00023679"/>
    </source>
</evidence>
<dbReference type="GO" id="GO:0019677">
    <property type="term" value="P:NAD+ catabolic process"/>
    <property type="evidence" value="ECO:0007669"/>
    <property type="project" value="TreeGrafter"/>
</dbReference>
<dbReference type="Gene3D" id="3.90.79.10">
    <property type="entry name" value="Nucleoside Triphosphate Pyrophosphohydrolase"/>
    <property type="match status" value="1"/>
</dbReference>
<dbReference type="CDD" id="cd03429">
    <property type="entry name" value="NUDIX_NADH_pyrophosphatase_Nudt13"/>
    <property type="match status" value="1"/>
</dbReference>
<dbReference type="GO" id="GO:0006742">
    <property type="term" value="P:NADP+ catabolic process"/>
    <property type="evidence" value="ECO:0007669"/>
    <property type="project" value="TreeGrafter"/>
</dbReference>
<dbReference type="GO" id="GO:0035529">
    <property type="term" value="F:NADH pyrophosphatase activity"/>
    <property type="evidence" value="ECO:0007669"/>
    <property type="project" value="TreeGrafter"/>
</dbReference>
<keyword evidence="5" id="KW-0479">Metal-binding</keyword>
<dbReference type="PANTHER" id="PTHR42904:SF6">
    <property type="entry name" value="NAD-CAPPED RNA HYDROLASE NUDT12"/>
    <property type="match status" value="1"/>
</dbReference>
<dbReference type="InterPro" id="IPR049734">
    <property type="entry name" value="NudC-like_C"/>
</dbReference>
<keyword evidence="13" id="KW-1185">Reference proteome</keyword>
<dbReference type="InterPro" id="IPR015376">
    <property type="entry name" value="Znr_NADH_PPase"/>
</dbReference>
<evidence type="ECO:0000256" key="6">
    <source>
        <dbReference type="ARBA" id="ARBA00022801"/>
    </source>
</evidence>
<dbReference type="Gene3D" id="3.90.79.20">
    <property type="match status" value="1"/>
</dbReference>
<dbReference type="InterPro" id="IPR050241">
    <property type="entry name" value="NAD-cap_RNA_hydrolase_NudC"/>
</dbReference>
<dbReference type="InterPro" id="IPR000086">
    <property type="entry name" value="NUDIX_hydrolase_dom"/>
</dbReference>
<evidence type="ECO:0000256" key="2">
    <source>
        <dbReference type="ARBA" id="ARBA00001947"/>
    </source>
</evidence>
<dbReference type="InterPro" id="IPR015797">
    <property type="entry name" value="NUDIX_hydrolase-like_dom_sf"/>
</dbReference>
<proteinExistence type="inferred from homology"/>
<evidence type="ECO:0000256" key="3">
    <source>
        <dbReference type="ARBA" id="ARBA00009595"/>
    </source>
</evidence>
<evidence type="ECO:0000256" key="8">
    <source>
        <dbReference type="ARBA" id="ARBA00023027"/>
    </source>
</evidence>
<evidence type="ECO:0000256" key="10">
    <source>
        <dbReference type="RuleBase" id="RU003476"/>
    </source>
</evidence>
<dbReference type="SUPFAM" id="SSF55811">
    <property type="entry name" value="Nudix"/>
    <property type="match status" value="2"/>
</dbReference>
<evidence type="ECO:0000256" key="1">
    <source>
        <dbReference type="ARBA" id="ARBA00001946"/>
    </source>
</evidence>
<dbReference type="OrthoDB" id="9787476at2"/>
<dbReference type="PROSITE" id="PS51462">
    <property type="entry name" value="NUDIX"/>
    <property type="match status" value="1"/>
</dbReference>
<dbReference type="Pfam" id="PF00293">
    <property type="entry name" value="NUDIX"/>
    <property type="match status" value="1"/>
</dbReference>
<reference evidence="12 13" key="1">
    <citation type="submission" date="2016-11" db="EMBL/GenBank/DDBJ databases">
        <authorList>
            <person name="Jaros S."/>
            <person name="Januszkiewicz K."/>
            <person name="Wedrychowicz H."/>
        </authorList>
    </citation>
    <scope>NUCLEOTIDE SEQUENCE [LARGE SCALE GENOMIC DNA]</scope>
    <source>
        <strain evidence="12 13">DSM 15929</strain>
    </source>
</reference>
<evidence type="ECO:0000256" key="5">
    <source>
        <dbReference type="ARBA" id="ARBA00022723"/>
    </source>
</evidence>
<dbReference type="Proteomes" id="UP000184386">
    <property type="component" value="Unassembled WGS sequence"/>
</dbReference>
<dbReference type="RefSeq" id="WP_073279320.1">
    <property type="nucleotide sequence ID" value="NZ_FRAC01000028.1"/>
</dbReference>
<protein>
    <recommendedName>
        <fullName evidence="4">NAD(+) diphosphatase</fullName>
        <ecNumber evidence="4">3.6.1.22</ecNumber>
    </recommendedName>
</protein>
<name>A0A1M6ZBP5_9FIRM</name>
<dbReference type="STRING" id="1121322.SAMN02745136_04541"/>
<dbReference type="Pfam" id="PF09296">
    <property type="entry name" value="NUDIX-like"/>
    <property type="match status" value="1"/>
</dbReference>
<dbReference type="InterPro" id="IPR020084">
    <property type="entry name" value="NUDIX_hydrolase_CS"/>
</dbReference>
<dbReference type="InterPro" id="IPR015375">
    <property type="entry name" value="NADH_PPase-like_N"/>
</dbReference>